<reference evidence="1 2" key="1">
    <citation type="submission" date="2019-04" db="EMBL/GenBank/DDBJ databases">
        <title>Bacillus sediminilitoris sp. nov., isolated from a tidal flat sediment on the East China Sea.</title>
        <authorList>
            <person name="Wei Y."/>
            <person name="Mao H."/>
            <person name="Fang J."/>
        </authorList>
    </citation>
    <scope>NUCLEOTIDE SEQUENCE [LARGE SCALE GENOMIC DNA]</scope>
    <source>
        <strain evidence="1 2">DSL-17</strain>
    </source>
</reference>
<accession>A0A4S4BZG3</accession>
<evidence type="ECO:0000313" key="1">
    <source>
        <dbReference type="EMBL" id="THF80593.1"/>
    </source>
</evidence>
<gene>
    <name evidence="1" type="ORF">E6W99_09345</name>
</gene>
<protein>
    <submittedName>
        <fullName evidence="1">Uncharacterized protein</fullName>
    </submittedName>
</protein>
<dbReference type="Proteomes" id="UP000310334">
    <property type="component" value="Unassembled WGS sequence"/>
</dbReference>
<dbReference type="EMBL" id="SSNT01000006">
    <property type="protein sequence ID" value="THF80593.1"/>
    <property type="molecule type" value="Genomic_DNA"/>
</dbReference>
<evidence type="ECO:0000313" key="2">
    <source>
        <dbReference type="Proteomes" id="UP000310334"/>
    </source>
</evidence>
<dbReference type="RefSeq" id="WP_136353158.1">
    <property type="nucleotide sequence ID" value="NZ_CP046266.1"/>
</dbReference>
<name>A0A4S4BZG3_9BACI</name>
<proteinExistence type="predicted"/>
<comment type="caution">
    <text evidence="1">The sequence shown here is derived from an EMBL/GenBank/DDBJ whole genome shotgun (WGS) entry which is preliminary data.</text>
</comment>
<organism evidence="1 2">
    <name type="scientific">Metabacillus sediminilitoris</name>
    <dbReference type="NCBI Taxonomy" id="2567941"/>
    <lineage>
        <taxon>Bacteria</taxon>
        <taxon>Bacillati</taxon>
        <taxon>Bacillota</taxon>
        <taxon>Bacilli</taxon>
        <taxon>Bacillales</taxon>
        <taxon>Bacillaceae</taxon>
        <taxon>Metabacillus</taxon>
    </lineage>
</organism>
<keyword evidence="2" id="KW-1185">Reference proteome</keyword>
<dbReference type="AlphaFoldDB" id="A0A4S4BZG3"/>
<sequence length="149" mass="17285">MEAINTKNRTMNSIKQNLQYIEKSIISGTLNEQKVIIAVILSEVIEAVKEFTFTYQVPVSIYKGHLETFICLAEKEKSRLLADLQELHYELERKKTNEKRALQLVEKMLVTDLYKDEVQRSINKWVNVSPAKYGITTAIVYTRKKGCEK</sequence>